<dbReference type="InterPro" id="IPR051159">
    <property type="entry name" value="Hexapeptide_acetyltransf"/>
</dbReference>
<keyword evidence="1" id="KW-0012">Acyltransferase</keyword>
<dbReference type="SUPFAM" id="SSF51161">
    <property type="entry name" value="Trimeric LpxA-like enzymes"/>
    <property type="match status" value="1"/>
</dbReference>
<dbReference type="InterPro" id="IPR001451">
    <property type="entry name" value="Hexapep"/>
</dbReference>
<dbReference type="Pfam" id="PF00132">
    <property type="entry name" value="Hexapep"/>
    <property type="match status" value="1"/>
</dbReference>
<dbReference type="Proteomes" id="UP000316371">
    <property type="component" value="Unassembled WGS sequence"/>
</dbReference>
<dbReference type="EMBL" id="VJZT01000008">
    <property type="protein sequence ID" value="TRX39485.1"/>
    <property type="molecule type" value="Genomic_DNA"/>
</dbReference>
<organism evidence="1 2">
    <name type="scientific">Flavobacterium restrictum</name>
    <dbReference type="NCBI Taxonomy" id="2594428"/>
    <lineage>
        <taxon>Bacteria</taxon>
        <taxon>Pseudomonadati</taxon>
        <taxon>Bacteroidota</taxon>
        <taxon>Flavobacteriia</taxon>
        <taxon>Flavobacteriales</taxon>
        <taxon>Flavobacteriaceae</taxon>
        <taxon>Flavobacterium</taxon>
    </lineage>
</organism>
<sequence>MKTLFLKIIQLRNPTFSFDETLSSRLLLSFIWIQMWSFLRGLKVLFWFRNPKGMLLGTGVSLTYSFKIKWGKFLKLGNQVQLSALSKNGIQLGDNVSIGAFSRVIVSTSLNAIGDKIVIGNNVGIGEFAYLGGAGGLEIGDECIVGQYWSCHPENHNYKDTTIAIRQQGVSRKGIKIGKNCWIGSKVTILDGVQIGNGSIIAAGSVVTKSFPDNSILGGVPAQLLKNKNHE</sequence>
<reference evidence="1 2" key="1">
    <citation type="submission" date="2019-07" db="EMBL/GenBank/DDBJ databases">
        <title>Novel species of Flavobacterium.</title>
        <authorList>
            <person name="Liu Q."/>
            <person name="Xin Y.-H."/>
        </authorList>
    </citation>
    <scope>NUCLEOTIDE SEQUENCE [LARGE SCALE GENOMIC DNA]</scope>
    <source>
        <strain evidence="1 2">LB1R34</strain>
    </source>
</reference>
<protein>
    <submittedName>
        <fullName evidence="1">Acyltransferase</fullName>
    </submittedName>
</protein>
<dbReference type="AlphaFoldDB" id="A0A553E3C0"/>
<keyword evidence="1" id="KW-0808">Transferase</keyword>
<evidence type="ECO:0000313" key="2">
    <source>
        <dbReference type="Proteomes" id="UP000316371"/>
    </source>
</evidence>
<dbReference type="GO" id="GO:0016746">
    <property type="term" value="F:acyltransferase activity"/>
    <property type="evidence" value="ECO:0007669"/>
    <property type="project" value="UniProtKB-KW"/>
</dbReference>
<dbReference type="CDD" id="cd04647">
    <property type="entry name" value="LbH_MAT_like"/>
    <property type="match status" value="1"/>
</dbReference>
<proteinExistence type="predicted"/>
<name>A0A553E3C0_9FLAO</name>
<evidence type="ECO:0000313" key="1">
    <source>
        <dbReference type="EMBL" id="TRX39485.1"/>
    </source>
</evidence>
<comment type="caution">
    <text evidence="1">The sequence shown here is derived from an EMBL/GenBank/DDBJ whole genome shotgun (WGS) entry which is preliminary data.</text>
</comment>
<dbReference type="RefSeq" id="WP_144256475.1">
    <property type="nucleotide sequence ID" value="NZ_VJZT01000008.1"/>
</dbReference>
<keyword evidence="2" id="KW-1185">Reference proteome</keyword>
<dbReference type="Gene3D" id="2.160.10.10">
    <property type="entry name" value="Hexapeptide repeat proteins"/>
    <property type="match status" value="1"/>
</dbReference>
<gene>
    <name evidence="1" type="ORF">FNW21_09340</name>
</gene>
<dbReference type="PANTHER" id="PTHR23416">
    <property type="entry name" value="SIALIC ACID SYNTHASE-RELATED"/>
    <property type="match status" value="1"/>
</dbReference>
<accession>A0A553E3C0</accession>
<dbReference type="OrthoDB" id="9812571at2"/>
<dbReference type="InterPro" id="IPR011004">
    <property type="entry name" value="Trimer_LpxA-like_sf"/>
</dbReference>
<dbReference type="PANTHER" id="PTHR23416:SF78">
    <property type="entry name" value="LIPOPOLYSACCHARIDE BIOSYNTHESIS O-ACETYL TRANSFERASE WBBJ-RELATED"/>
    <property type="match status" value="1"/>
</dbReference>